<name>A0ABW4VWJ6_9BACI</name>
<dbReference type="PROSITE" id="PS00211">
    <property type="entry name" value="ABC_TRANSPORTER_1"/>
    <property type="match status" value="2"/>
</dbReference>
<reference evidence="11" key="1">
    <citation type="journal article" date="2019" name="Int. J. Syst. Evol. Microbiol.">
        <title>The Global Catalogue of Microorganisms (GCM) 10K type strain sequencing project: providing services to taxonomists for standard genome sequencing and annotation.</title>
        <authorList>
            <consortium name="The Broad Institute Genomics Platform"/>
            <consortium name="The Broad Institute Genome Sequencing Center for Infectious Disease"/>
            <person name="Wu L."/>
            <person name="Ma J."/>
        </authorList>
    </citation>
    <scope>NUCLEOTIDE SEQUENCE [LARGE SCALE GENOMIC DNA]</scope>
    <source>
        <strain evidence="11">R28</strain>
    </source>
</reference>
<dbReference type="InterPro" id="IPR003593">
    <property type="entry name" value="AAA+_ATPase"/>
</dbReference>
<evidence type="ECO:0000313" key="11">
    <source>
        <dbReference type="Proteomes" id="UP001597383"/>
    </source>
</evidence>
<protein>
    <submittedName>
        <fullName evidence="10">ABC transporter ATP-binding protein</fullName>
    </submittedName>
</protein>
<dbReference type="NCBIfam" id="NF010167">
    <property type="entry name" value="PRK13648.1"/>
    <property type="match status" value="2"/>
</dbReference>
<keyword evidence="8" id="KW-0472">Membrane</keyword>
<feature type="domain" description="ABC transporter" evidence="9">
    <location>
        <begin position="295"/>
        <end position="519"/>
    </location>
</feature>
<accession>A0ABW4VWJ6</accession>
<evidence type="ECO:0000256" key="4">
    <source>
        <dbReference type="ARBA" id="ARBA00022475"/>
    </source>
</evidence>
<comment type="caution">
    <text evidence="10">The sequence shown here is derived from an EMBL/GenBank/DDBJ whole genome shotgun (WGS) entry which is preliminary data.</text>
</comment>
<dbReference type="Pfam" id="PF00005">
    <property type="entry name" value="ABC_tran"/>
    <property type="match status" value="2"/>
</dbReference>
<keyword evidence="5" id="KW-0547">Nucleotide-binding</keyword>
<dbReference type="PANTHER" id="PTHR43553:SF27">
    <property type="entry name" value="ENERGY-COUPLING FACTOR TRANSPORTER ATP-BINDING PROTEIN ECFA2"/>
    <property type="match status" value="1"/>
</dbReference>
<dbReference type="PANTHER" id="PTHR43553">
    <property type="entry name" value="HEAVY METAL TRANSPORTER"/>
    <property type="match status" value="1"/>
</dbReference>
<dbReference type="SMART" id="SM00382">
    <property type="entry name" value="AAA"/>
    <property type="match status" value="2"/>
</dbReference>
<dbReference type="InterPro" id="IPR050095">
    <property type="entry name" value="ECF_ABC_transporter_ATP-bd"/>
</dbReference>
<comment type="subcellular location">
    <subcellularLocation>
        <location evidence="1">Cell membrane</location>
        <topology evidence="1">Peripheral membrane protein</topology>
    </subcellularLocation>
</comment>
<evidence type="ECO:0000256" key="5">
    <source>
        <dbReference type="ARBA" id="ARBA00022741"/>
    </source>
</evidence>
<evidence type="ECO:0000256" key="6">
    <source>
        <dbReference type="ARBA" id="ARBA00022840"/>
    </source>
</evidence>
<dbReference type="RefSeq" id="WP_377554656.1">
    <property type="nucleotide sequence ID" value="NZ_JBHUHQ010000002.1"/>
</dbReference>
<gene>
    <name evidence="10" type="ORF">ACFSJF_01250</name>
</gene>
<dbReference type="CDD" id="cd03225">
    <property type="entry name" value="ABC_cobalt_CbiO_domain1"/>
    <property type="match status" value="2"/>
</dbReference>
<dbReference type="Proteomes" id="UP001597383">
    <property type="component" value="Unassembled WGS sequence"/>
</dbReference>
<evidence type="ECO:0000256" key="7">
    <source>
        <dbReference type="ARBA" id="ARBA00022967"/>
    </source>
</evidence>
<proteinExistence type="inferred from homology"/>
<dbReference type="InterPro" id="IPR003439">
    <property type="entry name" value="ABC_transporter-like_ATP-bd"/>
</dbReference>
<dbReference type="PROSITE" id="PS50893">
    <property type="entry name" value="ABC_TRANSPORTER_2"/>
    <property type="match status" value="2"/>
</dbReference>
<evidence type="ECO:0000256" key="2">
    <source>
        <dbReference type="ARBA" id="ARBA00005417"/>
    </source>
</evidence>
<keyword evidence="3" id="KW-0813">Transport</keyword>
<evidence type="ECO:0000259" key="9">
    <source>
        <dbReference type="PROSITE" id="PS50893"/>
    </source>
</evidence>
<dbReference type="Gene3D" id="3.40.50.300">
    <property type="entry name" value="P-loop containing nucleotide triphosphate hydrolases"/>
    <property type="match status" value="2"/>
</dbReference>
<keyword evidence="4" id="KW-1003">Cell membrane</keyword>
<keyword evidence="7" id="KW-1278">Translocase</keyword>
<evidence type="ECO:0000256" key="1">
    <source>
        <dbReference type="ARBA" id="ARBA00004202"/>
    </source>
</evidence>
<evidence type="ECO:0000256" key="3">
    <source>
        <dbReference type="ARBA" id="ARBA00022448"/>
    </source>
</evidence>
<dbReference type="EMBL" id="JBHUHQ010000002">
    <property type="protein sequence ID" value="MFD2042935.1"/>
    <property type="molecule type" value="Genomic_DNA"/>
</dbReference>
<feature type="domain" description="ABC transporter" evidence="9">
    <location>
        <begin position="4"/>
        <end position="242"/>
    </location>
</feature>
<dbReference type="SUPFAM" id="SSF52540">
    <property type="entry name" value="P-loop containing nucleoside triphosphate hydrolases"/>
    <property type="match status" value="2"/>
</dbReference>
<dbReference type="InterPro" id="IPR017871">
    <property type="entry name" value="ABC_transporter-like_CS"/>
</dbReference>
<dbReference type="InterPro" id="IPR015856">
    <property type="entry name" value="ABC_transpr_CbiO/EcfA_su"/>
</dbReference>
<comment type="similarity">
    <text evidence="2">Belongs to the ABC transporter superfamily.</text>
</comment>
<dbReference type="InterPro" id="IPR027417">
    <property type="entry name" value="P-loop_NTPase"/>
</dbReference>
<keyword evidence="6 10" id="KW-0067">ATP-binding</keyword>
<sequence length="545" mass="61258">MEILSAKNITFNYAGSQHKVLDGVEFSVEKGDFLLVCGPSGSGKSTLLRLLKEDVAPHGKLNGSILYNGAPINEYDRLKVTQEIGMVFQDPENQIVMELVLDELLFGMENMGFTTEQMRKKLAEMVHFFGLSDLVGKKTDKLSGGQKQLINLASVLLLEPTILLLDEPTAQLDPIAAKEFIYSLKRLNEEFGITVIMVEHRLEELFAIANRVIVLDEGKIVVDSDPKEAIYRMHANMRHYLPSTALLYLDISNDFQQEKIPLSVKATKQWLSTQNIAFSQGQDETLPYKEPLVELKGIDYQYSKHEAPVLYNLSFSINRGEWMALVGANGTGKTTLLNIFGGMIKPQHGSITYNGKKVRKIDSTQIGYLPQNPKIFFVQDTVRKEYQQIALTYQKKEKEITYLVEKFQLNDLLDRHPYDLSGGELQKAALVGILLSKPSLLLVDEPTKGMDPDFKKEFGTLMQGLVADGLTILMVTHDIEFAASYTTRCSMIFQGNITVTEPTKQFFRGNTYYTTAMNRIMRDIQALPPVTLEEAVPLSPVQSGY</sequence>
<organism evidence="10 11">
    <name type="scientific">Ornithinibacillus salinisoli</name>
    <dbReference type="NCBI Taxonomy" id="1848459"/>
    <lineage>
        <taxon>Bacteria</taxon>
        <taxon>Bacillati</taxon>
        <taxon>Bacillota</taxon>
        <taxon>Bacilli</taxon>
        <taxon>Bacillales</taxon>
        <taxon>Bacillaceae</taxon>
        <taxon>Ornithinibacillus</taxon>
    </lineage>
</organism>
<evidence type="ECO:0000313" key="10">
    <source>
        <dbReference type="EMBL" id="MFD2042935.1"/>
    </source>
</evidence>
<dbReference type="GO" id="GO:0005524">
    <property type="term" value="F:ATP binding"/>
    <property type="evidence" value="ECO:0007669"/>
    <property type="project" value="UniProtKB-KW"/>
</dbReference>
<keyword evidence="11" id="KW-1185">Reference proteome</keyword>
<evidence type="ECO:0000256" key="8">
    <source>
        <dbReference type="ARBA" id="ARBA00023136"/>
    </source>
</evidence>